<evidence type="ECO:0000259" key="2">
    <source>
        <dbReference type="Pfam" id="PF00021"/>
    </source>
</evidence>
<feature type="domain" description="UPAR/Ly6" evidence="2">
    <location>
        <begin position="260"/>
        <end position="352"/>
    </location>
</feature>
<dbReference type="PANTHER" id="PTHR16983">
    <property type="entry name" value="UPAR/LY6 DOMAIN-CONTAINING PROTEIN"/>
    <property type="match status" value="1"/>
</dbReference>
<dbReference type="EMBL" id="GDIQ01077809">
    <property type="protein sequence ID" value="JAN16928.1"/>
    <property type="molecule type" value="Transcribed_RNA"/>
</dbReference>
<feature type="domain" description="UPAR/Ly6" evidence="2">
    <location>
        <begin position="80"/>
        <end position="127"/>
    </location>
</feature>
<dbReference type="InterPro" id="IPR016054">
    <property type="entry name" value="LY6_UPA_recep-like"/>
</dbReference>
<sequence>MKTIAFNPRLLTIVLVIFSYADARGIKFKAPKPPKPHIPSVSIPKPKIPVIVPVPIILPVGGFGSDYYFNRNHYINRNSRLQCYSCEGSDNDLCAISPATSSKKVTCAQKNMFCSVVRKEIPIDAVTVSNVTSPTMTNQTVLVSIDSQSSTVSPSSTSELFPGKTPTTEGSISSSSVDSLITDTSVANGTIELDDGGNSTSLSRSTRTTAVRVVIQRGCKSLDFIEGVLLSATTRKNSNESEYVNAQLCTTNLCNSGDGRLRCYECTGMGQNDSCMVKPSTSAKVLMCQPKEACYVERKTVTSNSSSTNSTEVEITVSRGCRAASRTDDQNVISRNDGKLEMSCRLSDFCNSFDANRLKRSNSASGNHAKFSSLVVIFLVIHFLIQKKNMLF</sequence>
<dbReference type="InterPro" id="IPR051110">
    <property type="entry name" value="Ly-6/neurotoxin-like_GPI-ap"/>
</dbReference>
<evidence type="ECO:0000256" key="1">
    <source>
        <dbReference type="ARBA" id="ARBA00022729"/>
    </source>
</evidence>
<name>A0A0P5R9K2_9CRUS</name>
<dbReference type="OrthoDB" id="6364297at2759"/>
<reference evidence="3" key="1">
    <citation type="submission" date="2015-10" db="EMBL/GenBank/DDBJ databases">
        <title>EvidentialGene: Evidence-directed Construction of Complete mRNA Transcriptomes without Genomes.</title>
        <authorList>
            <person name="Gilbert D.G."/>
        </authorList>
    </citation>
    <scope>NUCLEOTIDE SEQUENCE</scope>
</reference>
<keyword evidence="1" id="KW-0732">Signal</keyword>
<evidence type="ECO:0000313" key="3">
    <source>
        <dbReference type="EMBL" id="JAN16928.1"/>
    </source>
</evidence>
<dbReference type="AlphaFoldDB" id="A0A0P5R9K2"/>
<organism evidence="3">
    <name type="scientific">Daphnia magna</name>
    <dbReference type="NCBI Taxonomy" id="35525"/>
    <lineage>
        <taxon>Eukaryota</taxon>
        <taxon>Metazoa</taxon>
        <taxon>Ecdysozoa</taxon>
        <taxon>Arthropoda</taxon>
        <taxon>Crustacea</taxon>
        <taxon>Branchiopoda</taxon>
        <taxon>Diplostraca</taxon>
        <taxon>Cladocera</taxon>
        <taxon>Anomopoda</taxon>
        <taxon>Daphniidae</taxon>
        <taxon>Daphnia</taxon>
    </lineage>
</organism>
<accession>A0A0P5R9K2</accession>
<dbReference type="PANTHER" id="PTHR16983:SF10">
    <property type="entry name" value="PROTEIN QUIVER"/>
    <property type="match status" value="1"/>
</dbReference>
<protein>
    <recommendedName>
        <fullName evidence="2">UPAR/Ly6 domain-containing protein</fullName>
    </recommendedName>
</protein>
<dbReference type="Pfam" id="PF00021">
    <property type="entry name" value="UPAR_LY6"/>
    <property type="match status" value="2"/>
</dbReference>
<proteinExistence type="predicted"/>